<evidence type="ECO:0000256" key="1">
    <source>
        <dbReference type="SAM" id="Phobius"/>
    </source>
</evidence>
<comment type="caution">
    <text evidence="2">The sequence shown here is derived from an EMBL/GenBank/DDBJ whole genome shotgun (WGS) entry which is preliminary data.</text>
</comment>
<dbReference type="Proteomes" id="UP001596996">
    <property type="component" value="Unassembled WGS sequence"/>
</dbReference>
<dbReference type="EMBL" id="JBHTJN010000012">
    <property type="protein sequence ID" value="MFD0966629.1"/>
    <property type="molecule type" value="Genomic_DNA"/>
</dbReference>
<sequence>MNKSDKSNKWIYGIMVFTIVFLVISIFFRLLDIGELPSQISGTLFEVVVTAIITVLLLNGQSASEENRDKNLLVFEKKQEVYHNFLENFKKIVMDSEITIATQKENQQETIDELKDLLFQLGYVQLHTSEENTQAIFKKVTEIIQVLNEYETEGIHKQRELPHFYSQLSSHLFEIVAILKADLYGKSASAIESKTVKALLESCDLFIDEQELDRYEVQNYFWDELQNQLLKLGYQFDKKDFSSDVTLYYARSKNRHRYYRLEFPIFTLKNGYTVKFAVELENEFYYGLIRQYENEENQNVQSCVDEIVGFSTSPWWFGWRKPDRNQLDFWKLDSPAFLYLQNPRKCERLMCQIAEEMDIYIKKFKELAMEREL</sequence>
<gene>
    <name evidence="2" type="ORF">ACFQ02_07235</name>
</gene>
<feature type="transmembrane region" description="Helical" evidence="1">
    <location>
        <begin position="12"/>
        <end position="31"/>
    </location>
</feature>
<evidence type="ECO:0000313" key="2">
    <source>
        <dbReference type="EMBL" id="MFD0966629.1"/>
    </source>
</evidence>
<keyword evidence="1" id="KW-0812">Transmembrane</keyword>
<protein>
    <submittedName>
        <fullName evidence="2">Uncharacterized protein</fullName>
    </submittedName>
</protein>
<keyword evidence="1" id="KW-1133">Transmembrane helix</keyword>
<organism evidence="2 3">
    <name type="scientific">Seminibacterium arietis</name>
    <dbReference type="NCBI Taxonomy" id="1173502"/>
    <lineage>
        <taxon>Bacteria</taxon>
        <taxon>Pseudomonadati</taxon>
        <taxon>Pseudomonadota</taxon>
        <taxon>Gammaproteobacteria</taxon>
        <taxon>Pasteurellales</taxon>
        <taxon>Pasteurellaceae</taxon>
        <taxon>Seminibacterium</taxon>
    </lineage>
</organism>
<evidence type="ECO:0000313" key="3">
    <source>
        <dbReference type="Proteomes" id="UP001596996"/>
    </source>
</evidence>
<reference evidence="3" key="1">
    <citation type="journal article" date="2019" name="Int. J. Syst. Evol. Microbiol.">
        <title>The Global Catalogue of Microorganisms (GCM) 10K type strain sequencing project: providing services to taxonomists for standard genome sequencing and annotation.</title>
        <authorList>
            <consortium name="The Broad Institute Genomics Platform"/>
            <consortium name="The Broad Institute Genome Sequencing Center for Infectious Disease"/>
            <person name="Wu L."/>
            <person name="Ma J."/>
        </authorList>
    </citation>
    <scope>NUCLEOTIDE SEQUENCE [LARGE SCALE GENOMIC DNA]</scope>
    <source>
        <strain evidence="3">CCUG 61707</strain>
    </source>
</reference>
<dbReference type="RefSeq" id="WP_380821154.1">
    <property type="nucleotide sequence ID" value="NZ_JBHTJN010000012.1"/>
</dbReference>
<proteinExistence type="predicted"/>
<keyword evidence="3" id="KW-1185">Reference proteome</keyword>
<accession>A0ABW3I9Q3</accession>
<feature type="transmembrane region" description="Helical" evidence="1">
    <location>
        <begin position="43"/>
        <end position="60"/>
    </location>
</feature>
<name>A0ABW3I9Q3_9PAST</name>
<keyword evidence="1" id="KW-0472">Membrane</keyword>